<dbReference type="SUPFAM" id="SSF50998">
    <property type="entry name" value="Quinoprotein alcohol dehydrogenase-like"/>
    <property type="match status" value="1"/>
</dbReference>
<dbReference type="AlphaFoldDB" id="A0A0C9UBE5"/>
<organism evidence="1 2">
    <name type="scientific">Sphaerobolus stellatus (strain SS14)</name>
    <dbReference type="NCBI Taxonomy" id="990650"/>
    <lineage>
        <taxon>Eukaryota</taxon>
        <taxon>Fungi</taxon>
        <taxon>Dikarya</taxon>
        <taxon>Basidiomycota</taxon>
        <taxon>Agaricomycotina</taxon>
        <taxon>Agaricomycetes</taxon>
        <taxon>Phallomycetidae</taxon>
        <taxon>Geastrales</taxon>
        <taxon>Sphaerobolaceae</taxon>
        <taxon>Sphaerobolus</taxon>
    </lineage>
</organism>
<proteinExistence type="predicted"/>
<name>A0A0C9UBE5_SPHS4</name>
<dbReference type="HOGENOM" id="CLU_123678_0_0_1"/>
<dbReference type="OrthoDB" id="3238562at2759"/>
<dbReference type="InterPro" id="IPR011047">
    <property type="entry name" value="Quinoprotein_ADH-like_sf"/>
</dbReference>
<evidence type="ECO:0000313" key="2">
    <source>
        <dbReference type="Proteomes" id="UP000054279"/>
    </source>
</evidence>
<dbReference type="Proteomes" id="UP000054279">
    <property type="component" value="Unassembled WGS sequence"/>
</dbReference>
<sequence length="148" mass="16497">MAPSQGHISRNVHFMEGGKVVIASFLDTHEVMAWSIEPWKLVWRSMAFTRIGNSALSQDGEHLLVDNLDTGVDAYSLPHMVRKATYQALPSTRRFAKQVAFGARDTQVIYGSDSGVVHVFDFASADIFQTLCHHQCESDSNSWLLVSL</sequence>
<accession>A0A0C9UBE5</accession>
<reference evidence="1 2" key="1">
    <citation type="submission" date="2014-06" db="EMBL/GenBank/DDBJ databases">
        <title>Evolutionary Origins and Diversification of the Mycorrhizal Mutualists.</title>
        <authorList>
            <consortium name="DOE Joint Genome Institute"/>
            <consortium name="Mycorrhizal Genomics Consortium"/>
            <person name="Kohler A."/>
            <person name="Kuo A."/>
            <person name="Nagy L.G."/>
            <person name="Floudas D."/>
            <person name="Copeland A."/>
            <person name="Barry K.W."/>
            <person name="Cichocki N."/>
            <person name="Veneault-Fourrey C."/>
            <person name="LaButti K."/>
            <person name="Lindquist E.A."/>
            <person name="Lipzen A."/>
            <person name="Lundell T."/>
            <person name="Morin E."/>
            <person name="Murat C."/>
            <person name="Riley R."/>
            <person name="Ohm R."/>
            <person name="Sun H."/>
            <person name="Tunlid A."/>
            <person name="Henrissat B."/>
            <person name="Grigoriev I.V."/>
            <person name="Hibbett D.S."/>
            <person name="Martin F."/>
        </authorList>
    </citation>
    <scope>NUCLEOTIDE SEQUENCE [LARGE SCALE GENOMIC DNA]</scope>
    <source>
        <strain evidence="1 2">SS14</strain>
    </source>
</reference>
<dbReference type="Gene3D" id="2.130.10.10">
    <property type="entry name" value="YVTN repeat-like/Quinoprotein amine dehydrogenase"/>
    <property type="match status" value="1"/>
</dbReference>
<protein>
    <submittedName>
        <fullName evidence="1">Uncharacterized protein</fullName>
    </submittedName>
</protein>
<dbReference type="EMBL" id="KN837234">
    <property type="protein sequence ID" value="KIJ31919.1"/>
    <property type="molecule type" value="Genomic_DNA"/>
</dbReference>
<dbReference type="InterPro" id="IPR015943">
    <property type="entry name" value="WD40/YVTN_repeat-like_dom_sf"/>
</dbReference>
<keyword evidence="2" id="KW-1185">Reference proteome</keyword>
<evidence type="ECO:0000313" key="1">
    <source>
        <dbReference type="EMBL" id="KIJ31919.1"/>
    </source>
</evidence>
<gene>
    <name evidence="1" type="ORF">M422DRAFT_185255</name>
</gene>